<dbReference type="RefSeq" id="WP_108434963.1">
    <property type="nucleotide sequence ID" value="NZ_CP028918.1"/>
</dbReference>
<organism evidence="2 3">
    <name type="scientific">Paragemmobacter aquarius</name>
    <dbReference type="NCBI Taxonomy" id="2169400"/>
    <lineage>
        <taxon>Bacteria</taxon>
        <taxon>Pseudomonadati</taxon>
        <taxon>Pseudomonadota</taxon>
        <taxon>Alphaproteobacteria</taxon>
        <taxon>Rhodobacterales</taxon>
        <taxon>Paracoccaceae</taxon>
        <taxon>Paragemmobacter</taxon>
    </lineage>
</organism>
<accession>A0A2S0UK48</accession>
<dbReference type="InterPro" id="IPR053714">
    <property type="entry name" value="Iso_Racemase_Enz_sf"/>
</dbReference>
<dbReference type="GO" id="GO:0047661">
    <property type="term" value="F:amino-acid racemase activity"/>
    <property type="evidence" value="ECO:0007669"/>
    <property type="project" value="InterPro"/>
</dbReference>
<dbReference type="OrthoDB" id="978447at2"/>
<dbReference type="KEGG" id="geh:HYN69_06055"/>
<dbReference type="EMBL" id="CP028918">
    <property type="protein sequence ID" value="AWB48140.1"/>
    <property type="molecule type" value="Genomic_DNA"/>
</dbReference>
<gene>
    <name evidence="2" type="ORF">HYN69_06055</name>
</gene>
<name>A0A2S0UK48_9RHOB</name>
<evidence type="ECO:0000313" key="3">
    <source>
        <dbReference type="Proteomes" id="UP000244496"/>
    </source>
</evidence>
<dbReference type="AlphaFoldDB" id="A0A2S0UK48"/>
<dbReference type="Proteomes" id="UP000244496">
    <property type="component" value="Chromosome"/>
</dbReference>
<evidence type="ECO:0000313" key="2">
    <source>
        <dbReference type="EMBL" id="AWB48140.1"/>
    </source>
</evidence>
<protein>
    <submittedName>
        <fullName evidence="2">Asp/Glu/hydantoin racemase</fullName>
    </submittedName>
</protein>
<dbReference type="Gene3D" id="3.40.50.12500">
    <property type="match status" value="1"/>
</dbReference>
<comment type="similarity">
    <text evidence="1">Belongs to the HyuE racemase family.</text>
</comment>
<proteinExistence type="inferred from homology"/>
<reference evidence="2 3" key="1">
    <citation type="submission" date="2018-04" db="EMBL/GenBank/DDBJ databases">
        <title>Genome sequencing of Gemmobacter.</title>
        <authorList>
            <person name="Yi H."/>
            <person name="Baek M.-G."/>
        </authorList>
    </citation>
    <scope>NUCLEOTIDE SEQUENCE [LARGE SCALE GENOMIC DNA]</scope>
    <source>
        <strain evidence="2 3">HYN0069</strain>
    </source>
</reference>
<dbReference type="InterPro" id="IPR015942">
    <property type="entry name" value="Asp/Glu/hydantoin_racemase"/>
</dbReference>
<keyword evidence="3" id="KW-1185">Reference proteome</keyword>
<sequence>MTPTPRSLAMIHTVAGLIPTFDALLKADLPAWAGFNMVDESLLRATIRDGSPSPLTTRRLAALIASATDAGAEAVVVTCSSLGPAVEACRPFCPVPLFRIDEGMAIAAVQSAVQHLGRIGVLATLPSTLAPTAALIRATAARLGRDCSVTDRLAEGAFQKLASGDTATHDAMVAAEIRALAATCDTVVLAQASMARALATVAGDLGSTPVLTSPELGIRHIRDRLSAS</sequence>
<dbReference type="Pfam" id="PF01177">
    <property type="entry name" value="Asp_Glu_race"/>
    <property type="match status" value="1"/>
</dbReference>
<evidence type="ECO:0000256" key="1">
    <source>
        <dbReference type="ARBA" id="ARBA00038414"/>
    </source>
</evidence>